<comment type="function">
    <text evidence="10">Catalyzes the attachment of tyrosine to tRNA(Tyr) in a two-step reaction: tyrosine is first activated by ATP to form Tyr-AMP and then transferred to the acceptor end of tRNA(Tyr).</text>
</comment>
<evidence type="ECO:0000256" key="1">
    <source>
        <dbReference type="ARBA" id="ARBA00011738"/>
    </source>
</evidence>
<keyword evidence="6 11" id="KW-0694">RNA-binding</keyword>
<dbReference type="AlphaFoldDB" id="A0A1T0AQG9"/>
<dbReference type="SUPFAM" id="SSF55174">
    <property type="entry name" value="Alpha-L RNA-binding motif"/>
    <property type="match status" value="1"/>
</dbReference>
<dbReference type="CDD" id="cd00165">
    <property type="entry name" value="S4"/>
    <property type="match status" value="1"/>
</dbReference>
<sequence>MTQSVEAIVAELKRGVEDIYSEADLIEKLKENRPLRIKLGADPTAPDIHLGHTVVLNKLRQFQQLGHEVIFLIGDFTGMVGDPSGKNTTRPPLTREDVLRNAETYKTQIFKILDPQKTRVVFNSEWLGQLGTEGMIRLASNYTVARMLERDDFKKRFGNNQPIAIHEFIYPLLQGHDSVALQADVELGGTDQTFNLLIGRELQKSAGQKPQVAITLPLLEGLDGEKKMSKSLGNYIGVSEAPSEIFGKVMSISDELMWRWYDLLSFRSLEEIAQLKTDVANGKNPRDVKILLAKEIIARFHSEADADAAEQEFINRFQKGAMPDEMPEFTFEGEIGIATLLKEAGLVPTTSESIRSAQQGGVRIDGEKIEDVRQNAQKGTFVYQVGKRKFARITVK</sequence>
<dbReference type="Pfam" id="PF01479">
    <property type="entry name" value="S4"/>
    <property type="match status" value="1"/>
</dbReference>
<dbReference type="InterPro" id="IPR002307">
    <property type="entry name" value="Tyr-tRNA-ligase"/>
</dbReference>
<comment type="subunit">
    <text evidence="1 10">Homodimer.</text>
</comment>
<evidence type="ECO:0000256" key="5">
    <source>
        <dbReference type="ARBA" id="ARBA00022840"/>
    </source>
</evidence>
<proteinExistence type="inferred from homology"/>
<keyword evidence="8 10" id="KW-0030">Aminoacyl-tRNA synthetase</keyword>
<dbReference type="NCBIfam" id="TIGR00234">
    <property type="entry name" value="tyrS"/>
    <property type="match status" value="1"/>
</dbReference>
<organism evidence="13 14">
    <name type="scientific">Haemophilus paracuniculus</name>
    <dbReference type="NCBI Taxonomy" id="734"/>
    <lineage>
        <taxon>Bacteria</taxon>
        <taxon>Pseudomonadati</taxon>
        <taxon>Pseudomonadota</taxon>
        <taxon>Gammaproteobacteria</taxon>
        <taxon>Pasteurellales</taxon>
        <taxon>Pasteurellaceae</taxon>
        <taxon>Haemophilus</taxon>
    </lineage>
</organism>
<dbReference type="InterPro" id="IPR002942">
    <property type="entry name" value="S4_RNA-bd"/>
</dbReference>
<evidence type="ECO:0000256" key="7">
    <source>
        <dbReference type="ARBA" id="ARBA00022917"/>
    </source>
</evidence>
<dbReference type="SUPFAM" id="SSF52374">
    <property type="entry name" value="Nucleotidylyl transferase"/>
    <property type="match status" value="1"/>
</dbReference>
<feature type="short sequence motif" description="'KMSKS' region" evidence="10">
    <location>
        <begin position="227"/>
        <end position="231"/>
    </location>
</feature>
<feature type="short sequence motif" description="'HIGH' region" evidence="10">
    <location>
        <begin position="43"/>
        <end position="52"/>
    </location>
</feature>
<dbReference type="InterPro" id="IPR024108">
    <property type="entry name" value="Tyr-tRNA-ligase_bac_2"/>
</dbReference>
<comment type="catalytic activity">
    <reaction evidence="9 10">
        <text>tRNA(Tyr) + L-tyrosine + ATP = L-tyrosyl-tRNA(Tyr) + AMP + diphosphate + H(+)</text>
        <dbReference type="Rhea" id="RHEA:10220"/>
        <dbReference type="Rhea" id="RHEA-COMP:9706"/>
        <dbReference type="Rhea" id="RHEA-COMP:9707"/>
        <dbReference type="ChEBI" id="CHEBI:15378"/>
        <dbReference type="ChEBI" id="CHEBI:30616"/>
        <dbReference type="ChEBI" id="CHEBI:33019"/>
        <dbReference type="ChEBI" id="CHEBI:58315"/>
        <dbReference type="ChEBI" id="CHEBI:78442"/>
        <dbReference type="ChEBI" id="CHEBI:78536"/>
        <dbReference type="ChEBI" id="CHEBI:456215"/>
        <dbReference type="EC" id="6.1.1.1"/>
    </reaction>
</comment>
<dbReference type="PANTHER" id="PTHR11766:SF1">
    <property type="entry name" value="TYROSINE--TRNA LIGASE"/>
    <property type="match status" value="1"/>
</dbReference>
<name>A0A1T0AQG9_9PAST</name>
<dbReference type="GO" id="GO:0005829">
    <property type="term" value="C:cytosol"/>
    <property type="evidence" value="ECO:0007669"/>
    <property type="project" value="TreeGrafter"/>
</dbReference>
<keyword evidence="3 10" id="KW-0436">Ligase</keyword>
<evidence type="ECO:0000313" key="13">
    <source>
        <dbReference type="EMBL" id="OOR98435.1"/>
    </source>
</evidence>
<dbReference type="InterPro" id="IPR002305">
    <property type="entry name" value="aa-tRNA-synth_Ic"/>
</dbReference>
<dbReference type="Gene3D" id="3.10.290.10">
    <property type="entry name" value="RNA-binding S4 domain"/>
    <property type="match status" value="1"/>
</dbReference>
<evidence type="ECO:0000259" key="12">
    <source>
        <dbReference type="Pfam" id="PF01479"/>
    </source>
</evidence>
<comment type="subcellular location">
    <subcellularLocation>
        <location evidence="10">Cytoplasm</location>
    </subcellularLocation>
</comment>
<dbReference type="GO" id="GO:0004831">
    <property type="term" value="F:tyrosine-tRNA ligase activity"/>
    <property type="evidence" value="ECO:0007669"/>
    <property type="project" value="UniProtKB-UniRule"/>
</dbReference>
<keyword evidence="2 10" id="KW-0963">Cytoplasm</keyword>
<dbReference type="FunFam" id="3.40.50.620:FF:000061">
    <property type="entry name" value="Tyrosine--tRNA ligase"/>
    <property type="match status" value="1"/>
</dbReference>
<dbReference type="OrthoDB" id="9804243at2"/>
<dbReference type="Proteomes" id="UP000190867">
    <property type="component" value="Unassembled WGS sequence"/>
</dbReference>
<dbReference type="RefSeq" id="WP_078237396.1">
    <property type="nucleotide sequence ID" value="NZ_MUYA01000012.1"/>
</dbReference>
<reference evidence="13 14" key="1">
    <citation type="submission" date="2017-02" db="EMBL/GenBank/DDBJ databases">
        <title>Draft genome sequence of Haemophilus paracuniculus CCUG 43573 type strain.</title>
        <authorList>
            <person name="Engstrom-Jakobsson H."/>
            <person name="Salva-Serra F."/>
            <person name="Thorell K."/>
            <person name="Gonzales-Siles L."/>
            <person name="Karlsson R."/>
            <person name="Boulund F."/>
            <person name="Engstrand L."/>
            <person name="Kristiansson E."/>
            <person name="Moore E."/>
        </authorList>
    </citation>
    <scope>NUCLEOTIDE SEQUENCE [LARGE SCALE GENOMIC DNA]</scope>
    <source>
        <strain evidence="13 14">CCUG 43573</strain>
    </source>
</reference>
<evidence type="ECO:0000256" key="2">
    <source>
        <dbReference type="ARBA" id="ARBA00022490"/>
    </source>
</evidence>
<dbReference type="InterPro" id="IPR014729">
    <property type="entry name" value="Rossmann-like_a/b/a_fold"/>
</dbReference>
<dbReference type="InterPro" id="IPR036986">
    <property type="entry name" value="S4_RNA-bd_sf"/>
</dbReference>
<dbReference type="CDD" id="cd00805">
    <property type="entry name" value="TyrRS_core"/>
    <property type="match status" value="1"/>
</dbReference>
<keyword evidence="14" id="KW-1185">Reference proteome</keyword>
<dbReference type="Pfam" id="PF00579">
    <property type="entry name" value="tRNA-synt_1b"/>
    <property type="match status" value="1"/>
</dbReference>
<dbReference type="HAMAP" id="MF_02007">
    <property type="entry name" value="Tyr_tRNA_synth_type2"/>
    <property type="match status" value="1"/>
</dbReference>
<evidence type="ECO:0000256" key="11">
    <source>
        <dbReference type="PROSITE-ProRule" id="PRU00182"/>
    </source>
</evidence>
<feature type="domain" description="RNA-binding S4" evidence="12">
    <location>
        <begin position="337"/>
        <end position="379"/>
    </location>
</feature>
<evidence type="ECO:0000256" key="6">
    <source>
        <dbReference type="ARBA" id="ARBA00022884"/>
    </source>
</evidence>
<accession>A0A1T0AQG9</accession>
<dbReference type="PROSITE" id="PS00178">
    <property type="entry name" value="AA_TRNA_LIGASE_I"/>
    <property type="match status" value="1"/>
</dbReference>
<dbReference type="PANTHER" id="PTHR11766">
    <property type="entry name" value="TYROSYL-TRNA SYNTHETASE"/>
    <property type="match status" value="1"/>
</dbReference>
<protein>
    <recommendedName>
        <fullName evidence="10">Tyrosine--tRNA ligase</fullName>
        <ecNumber evidence="10">6.1.1.1</ecNumber>
    </recommendedName>
    <alternativeName>
        <fullName evidence="10">Tyrosyl-tRNA synthetase</fullName>
        <shortName evidence="10">TyrRS</shortName>
    </alternativeName>
</protein>
<keyword evidence="7 10" id="KW-0648">Protein biosynthesis</keyword>
<feature type="binding site" evidence="10">
    <location>
        <position position="230"/>
    </location>
    <ligand>
        <name>ATP</name>
        <dbReference type="ChEBI" id="CHEBI:30616"/>
    </ligand>
</feature>
<dbReference type="PRINTS" id="PR01040">
    <property type="entry name" value="TRNASYNTHTYR"/>
</dbReference>
<evidence type="ECO:0000256" key="8">
    <source>
        <dbReference type="ARBA" id="ARBA00023146"/>
    </source>
</evidence>
<comment type="similarity">
    <text evidence="10">Belongs to the class-I aminoacyl-tRNA synthetase family. TyrS type 2 subfamily.</text>
</comment>
<comment type="caution">
    <text evidence="13">The sequence shown here is derived from an EMBL/GenBank/DDBJ whole genome shotgun (WGS) entry which is preliminary data.</text>
</comment>
<dbReference type="FunFam" id="3.10.290.10:FF:000022">
    <property type="entry name" value="Tyrosine--tRNA ligase"/>
    <property type="match status" value="1"/>
</dbReference>
<evidence type="ECO:0000256" key="9">
    <source>
        <dbReference type="ARBA" id="ARBA00048248"/>
    </source>
</evidence>
<dbReference type="Gene3D" id="1.10.240.10">
    <property type="entry name" value="Tyrosyl-Transfer RNA Synthetase"/>
    <property type="match status" value="1"/>
</dbReference>
<keyword evidence="5 10" id="KW-0067">ATP-binding</keyword>
<dbReference type="EMBL" id="MUYA01000012">
    <property type="protein sequence ID" value="OOR98435.1"/>
    <property type="molecule type" value="Genomic_DNA"/>
</dbReference>
<dbReference type="GO" id="GO:0006437">
    <property type="term" value="P:tyrosyl-tRNA aminoacylation"/>
    <property type="evidence" value="ECO:0007669"/>
    <property type="project" value="UniProtKB-UniRule"/>
</dbReference>
<evidence type="ECO:0000256" key="3">
    <source>
        <dbReference type="ARBA" id="ARBA00022598"/>
    </source>
</evidence>
<dbReference type="FunFam" id="1.10.240.10:FF:000006">
    <property type="entry name" value="Tyrosine--tRNA ligase"/>
    <property type="match status" value="1"/>
</dbReference>
<dbReference type="GO" id="GO:0003723">
    <property type="term" value="F:RNA binding"/>
    <property type="evidence" value="ECO:0007669"/>
    <property type="project" value="UniProtKB-KW"/>
</dbReference>
<evidence type="ECO:0000313" key="14">
    <source>
        <dbReference type="Proteomes" id="UP000190867"/>
    </source>
</evidence>
<gene>
    <name evidence="10" type="primary">tyrS</name>
    <name evidence="13" type="ORF">B0187_08290</name>
</gene>
<dbReference type="InterPro" id="IPR001412">
    <property type="entry name" value="aa-tRNA-synth_I_CS"/>
</dbReference>
<dbReference type="EC" id="6.1.1.1" evidence="10"/>
<dbReference type="PROSITE" id="PS50889">
    <property type="entry name" value="S4"/>
    <property type="match status" value="1"/>
</dbReference>
<dbReference type="GO" id="GO:0005524">
    <property type="term" value="F:ATP binding"/>
    <property type="evidence" value="ECO:0007669"/>
    <property type="project" value="UniProtKB-UniRule"/>
</dbReference>
<dbReference type="Gene3D" id="3.40.50.620">
    <property type="entry name" value="HUPs"/>
    <property type="match status" value="1"/>
</dbReference>
<dbReference type="InterPro" id="IPR024088">
    <property type="entry name" value="Tyr-tRNA-ligase_bac-type"/>
</dbReference>
<dbReference type="STRING" id="734.B0187_08290"/>
<keyword evidence="4 10" id="KW-0547">Nucleotide-binding</keyword>
<evidence type="ECO:0000256" key="4">
    <source>
        <dbReference type="ARBA" id="ARBA00022741"/>
    </source>
</evidence>
<evidence type="ECO:0000256" key="10">
    <source>
        <dbReference type="HAMAP-Rule" id="MF_02007"/>
    </source>
</evidence>